<feature type="transmembrane region" description="Helical" evidence="5">
    <location>
        <begin position="74"/>
        <end position="92"/>
    </location>
</feature>
<keyword evidence="8" id="KW-1185">Reference proteome</keyword>
<gene>
    <name evidence="7" type="ordered locus">Calag_0211</name>
</gene>
<protein>
    <submittedName>
        <fullName evidence="7">Major Facilitator Superfamily transporter</fullName>
    </submittedName>
</protein>
<dbReference type="InterPro" id="IPR036259">
    <property type="entry name" value="MFS_trans_sf"/>
</dbReference>
<keyword evidence="5" id="KW-1133">Transmembrane helix</keyword>
<evidence type="ECO:0000256" key="2">
    <source>
        <dbReference type="ARBA" id="ARBA00022448"/>
    </source>
</evidence>
<dbReference type="GeneID" id="14211471"/>
<dbReference type="InterPro" id="IPR051084">
    <property type="entry name" value="H+-coupled_symporters"/>
</dbReference>
<feature type="transmembrane region" description="Helical" evidence="5">
    <location>
        <begin position="334"/>
        <end position="352"/>
    </location>
</feature>
<feature type="transmembrane region" description="Helical" evidence="5">
    <location>
        <begin position="12"/>
        <end position="33"/>
    </location>
</feature>
<feature type="transmembrane region" description="Helical" evidence="5">
    <location>
        <begin position="263"/>
        <end position="285"/>
    </location>
</feature>
<name>L0A7Z6_CALLD</name>
<dbReference type="PANTHER" id="PTHR43528">
    <property type="entry name" value="ALPHA-KETOGLUTARATE PERMEASE"/>
    <property type="match status" value="1"/>
</dbReference>
<keyword evidence="5" id="KW-0472">Membrane</keyword>
<proteinExistence type="predicted"/>
<dbReference type="Pfam" id="PF07690">
    <property type="entry name" value="MFS_1"/>
    <property type="match status" value="1"/>
</dbReference>
<dbReference type="GO" id="GO:0015293">
    <property type="term" value="F:symporter activity"/>
    <property type="evidence" value="ECO:0007669"/>
    <property type="project" value="UniProtKB-KW"/>
</dbReference>
<evidence type="ECO:0000313" key="7">
    <source>
        <dbReference type="EMBL" id="AFZ69993.1"/>
    </source>
</evidence>
<dbReference type="PROSITE" id="PS50850">
    <property type="entry name" value="MFS"/>
    <property type="match status" value="1"/>
</dbReference>
<dbReference type="OrthoDB" id="27170at2157"/>
<organism evidence="7 8">
    <name type="scientific">Caldisphaera lagunensis (strain DSM 15908 / JCM 11604 / ANMR 0165 / IC-154)</name>
    <dbReference type="NCBI Taxonomy" id="1056495"/>
    <lineage>
        <taxon>Archaea</taxon>
        <taxon>Thermoproteota</taxon>
        <taxon>Thermoprotei</taxon>
        <taxon>Acidilobales</taxon>
        <taxon>Caldisphaeraceae</taxon>
        <taxon>Caldisphaera</taxon>
    </lineage>
</organism>
<feature type="transmembrane region" description="Helical" evidence="5">
    <location>
        <begin position="204"/>
        <end position="230"/>
    </location>
</feature>
<keyword evidence="4" id="KW-0769">Symport</keyword>
<evidence type="ECO:0000259" key="6">
    <source>
        <dbReference type="PROSITE" id="PS50850"/>
    </source>
</evidence>
<dbReference type="SUPFAM" id="SSF103473">
    <property type="entry name" value="MFS general substrate transporter"/>
    <property type="match status" value="1"/>
</dbReference>
<accession>L0A7Z6</accession>
<dbReference type="InterPro" id="IPR020846">
    <property type="entry name" value="MFS_dom"/>
</dbReference>
<dbReference type="InParanoid" id="L0A7Z6"/>
<feature type="transmembrane region" description="Helical" evidence="5">
    <location>
        <begin position="45"/>
        <end position="62"/>
    </location>
</feature>
<dbReference type="STRING" id="1056495.Calag_0211"/>
<dbReference type="GO" id="GO:0005886">
    <property type="term" value="C:plasma membrane"/>
    <property type="evidence" value="ECO:0007669"/>
    <property type="project" value="UniProtKB-SubCell"/>
</dbReference>
<evidence type="ECO:0000256" key="4">
    <source>
        <dbReference type="ARBA" id="ARBA00022847"/>
    </source>
</evidence>
<reference evidence="8" key="1">
    <citation type="submission" date="2012-03" db="EMBL/GenBank/DDBJ databases">
        <title>Complete genome of Caldisphaera lagunensis DSM 15908.</title>
        <authorList>
            <person name="Lucas S."/>
            <person name="Copeland A."/>
            <person name="Lapidus A."/>
            <person name="Glavina del Rio T."/>
            <person name="Dalin E."/>
            <person name="Tice H."/>
            <person name="Bruce D."/>
            <person name="Goodwin L."/>
            <person name="Pitluck S."/>
            <person name="Peters L."/>
            <person name="Mikhailova N."/>
            <person name="Teshima H."/>
            <person name="Kyrpides N."/>
            <person name="Mavromatis K."/>
            <person name="Ivanova N."/>
            <person name="Brettin T."/>
            <person name="Detter J.C."/>
            <person name="Han C."/>
            <person name="Larimer F."/>
            <person name="Land M."/>
            <person name="Hauser L."/>
            <person name="Markowitz V."/>
            <person name="Cheng J.-F."/>
            <person name="Hugenholtz P."/>
            <person name="Woyke T."/>
            <person name="Wu D."/>
            <person name="Spring S."/>
            <person name="Schroeder M."/>
            <person name="Brambilla E."/>
            <person name="Klenk H.-P."/>
            <person name="Eisen J.A."/>
        </authorList>
    </citation>
    <scope>NUCLEOTIDE SEQUENCE [LARGE SCALE GENOMIC DNA]</scope>
    <source>
        <strain evidence="8">DSM 15908 / JCM 11604 / IC-154</strain>
    </source>
</reference>
<dbReference type="eggNOG" id="arCOG02793">
    <property type="taxonomic scope" value="Archaea"/>
</dbReference>
<dbReference type="EMBL" id="CP003378">
    <property type="protein sequence ID" value="AFZ69993.1"/>
    <property type="molecule type" value="Genomic_DNA"/>
</dbReference>
<evidence type="ECO:0000313" key="8">
    <source>
        <dbReference type="Proteomes" id="UP000010469"/>
    </source>
</evidence>
<dbReference type="InterPro" id="IPR011701">
    <property type="entry name" value="MFS"/>
</dbReference>
<dbReference type="KEGG" id="clg:Calag_0211"/>
<dbReference type="Proteomes" id="UP000010469">
    <property type="component" value="Chromosome"/>
</dbReference>
<feature type="transmembrane region" description="Helical" evidence="5">
    <location>
        <begin position="291"/>
        <end position="313"/>
    </location>
</feature>
<feature type="transmembrane region" description="Helical" evidence="5">
    <location>
        <begin position="132"/>
        <end position="153"/>
    </location>
</feature>
<dbReference type="PANTHER" id="PTHR43528:SF1">
    <property type="entry name" value="ALPHA-KETOGLUTARATE PERMEASE"/>
    <property type="match status" value="1"/>
</dbReference>
<keyword evidence="5" id="KW-0812">Transmembrane</keyword>
<evidence type="ECO:0000256" key="1">
    <source>
        <dbReference type="ARBA" id="ARBA00004651"/>
    </source>
</evidence>
<feature type="transmembrane region" description="Helical" evidence="5">
    <location>
        <begin position="236"/>
        <end position="256"/>
    </location>
</feature>
<sequence precursor="true">MKENQKKIREYTIISMSISILLYGFSITLGALLTQINSFPKYLDIYLLITPPLSLLLGNILFGRLADNYGRKPILVFTPILFSIGIVLFLIPNQYTTLLGVNLLLFSIAGGDEPAIISYSVENLSSNDRGKVMMLITNFVNIGALISSFIFIIFKYYLIMKITTSSFLFISLLISYILRKDLPESTLWIKSESKKIKDQNLTKISSLLFISISTILTYGLISWVIGPYYYPNLTSYIVLFFNLGNIIGGIIGYLIIDNIKRNSFVFFGFAGGIITSSFLLLAMHLHVNYSIFLPLLITNGIFTQLTWGSRLILEGELFSTKIRASSISLIRGSGWFIYIISTILTVNFTIILFQLYDILFWILGLLGSLIWYLYGIDTRKIPIEKLDKVLS</sequence>
<feature type="transmembrane region" description="Helical" evidence="5">
    <location>
        <begin position="358"/>
        <end position="376"/>
    </location>
</feature>
<dbReference type="RefSeq" id="WP_015231891.1">
    <property type="nucleotide sequence ID" value="NC_019791.1"/>
</dbReference>
<comment type="subcellular location">
    <subcellularLocation>
        <location evidence="1">Cell membrane</location>
        <topology evidence="1">Multi-pass membrane protein</topology>
    </subcellularLocation>
</comment>
<dbReference type="Gene3D" id="1.20.1250.20">
    <property type="entry name" value="MFS general substrate transporter like domains"/>
    <property type="match status" value="2"/>
</dbReference>
<dbReference type="HOGENOM" id="CLU_055959_0_0_2"/>
<keyword evidence="3" id="KW-1003">Cell membrane</keyword>
<feature type="domain" description="Major facilitator superfamily (MFS) profile" evidence="6">
    <location>
        <begin position="1"/>
        <end position="379"/>
    </location>
</feature>
<dbReference type="AlphaFoldDB" id="L0A7Z6"/>
<evidence type="ECO:0000256" key="3">
    <source>
        <dbReference type="ARBA" id="ARBA00022475"/>
    </source>
</evidence>
<keyword evidence="2" id="KW-0813">Transport</keyword>
<evidence type="ECO:0000256" key="5">
    <source>
        <dbReference type="SAM" id="Phobius"/>
    </source>
</evidence>